<proteinExistence type="inferred from homology"/>
<feature type="chain" id="PRO_5043416111" evidence="2">
    <location>
        <begin position="22"/>
        <end position="363"/>
    </location>
</feature>
<gene>
    <name evidence="3" type="ORF">KC01_LOCUS19939</name>
</gene>
<dbReference type="InterPro" id="IPR006461">
    <property type="entry name" value="PLAC_motif_containing"/>
</dbReference>
<protein>
    <submittedName>
        <fullName evidence="3">Uncharacterized protein</fullName>
    </submittedName>
</protein>
<evidence type="ECO:0000256" key="1">
    <source>
        <dbReference type="ARBA" id="ARBA00009024"/>
    </source>
</evidence>
<organism evidence="3 4">
    <name type="scientific">Knipowitschia caucasica</name>
    <name type="common">Caucasian dwarf goby</name>
    <name type="synonym">Pomatoschistus caucasicus</name>
    <dbReference type="NCBI Taxonomy" id="637954"/>
    <lineage>
        <taxon>Eukaryota</taxon>
        <taxon>Metazoa</taxon>
        <taxon>Chordata</taxon>
        <taxon>Craniata</taxon>
        <taxon>Vertebrata</taxon>
        <taxon>Euteleostomi</taxon>
        <taxon>Actinopterygii</taxon>
        <taxon>Neopterygii</taxon>
        <taxon>Teleostei</taxon>
        <taxon>Neoteleostei</taxon>
        <taxon>Acanthomorphata</taxon>
        <taxon>Gobiaria</taxon>
        <taxon>Gobiiformes</taxon>
        <taxon>Gobioidei</taxon>
        <taxon>Gobiidae</taxon>
        <taxon>Gobiinae</taxon>
        <taxon>Knipowitschia</taxon>
    </lineage>
</organism>
<dbReference type="AlphaFoldDB" id="A0AAV2KT43"/>
<dbReference type="PANTHER" id="PTHR15907">
    <property type="entry name" value="DUF614 FAMILY PROTEIN-RELATED"/>
    <property type="match status" value="1"/>
</dbReference>
<dbReference type="Proteomes" id="UP001497482">
    <property type="component" value="Chromosome 19"/>
</dbReference>
<feature type="signal peptide" evidence="2">
    <location>
        <begin position="1"/>
        <end position="21"/>
    </location>
</feature>
<dbReference type="Pfam" id="PF04749">
    <property type="entry name" value="PLAC8"/>
    <property type="match status" value="2"/>
</dbReference>
<name>A0AAV2KT43_KNICA</name>
<accession>A0AAV2KT43</accession>
<keyword evidence="4" id="KW-1185">Reference proteome</keyword>
<comment type="similarity">
    <text evidence="1">Belongs to the cornifelin family.</text>
</comment>
<evidence type="ECO:0000313" key="4">
    <source>
        <dbReference type="Proteomes" id="UP001497482"/>
    </source>
</evidence>
<evidence type="ECO:0000256" key="2">
    <source>
        <dbReference type="SAM" id="SignalP"/>
    </source>
</evidence>
<evidence type="ECO:0000313" key="3">
    <source>
        <dbReference type="EMBL" id="CAL1590427.1"/>
    </source>
</evidence>
<reference evidence="3 4" key="1">
    <citation type="submission" date="2024-04" db="EMBL/GenBank/DDBJ databases">
        <authorList>
            <person name="Waldvogel A.-M."/>
            <person name="Schoenle A."/>
        </authorList>
    </citation>
    <scope>NUCLEOTIDE SEQUENCE [LARGE SCALE GENOMIC DNA]</scope>
</reference>
<sequence length="363" mass="39659">MSRAVLLTLLLTLLLLPRCRCDPVVVQKDTALSDCAGSVAADAKQETEVPIPPGPVRPALPPASVRLSLQKIPDLQLLGCDASSTLELVSFSPVVPVSSSYLVASAVPESFSGGISGPCELMAGRVVQVQPESSAPGEWSTGLCECHKDMGDCVCALCCLPLFIYRVTRVLGACPCLLLLDCLSCVPPASLAMRASVRERYHIKGSVFSDCFFGCCCYFLSWLQISRELKRSRERGSRENHKQKGIMSAKMADTQPKPFIKTSLPNKWSSGICDCLEDLPMCCLACWCLPCFTCMISREAEQCLCLPLLDAFGIIPPMTTAMRVRLRHRYNIPGDLCQDCLYSCCCGPCSWCQMAREMKTRGQ</sequence>
<dbReference type="NCBIfam" id="TIGR01571">
    <property type="entry name" value="A_thal_Cys_rich"/>
    <property type="match status" value="2"/>
</dbReference>
<dbReference type="EMBL" id="OZ035841">
    <property type="protein sequence ID" value="CAL1590427.1"/>
    <property type="molecule type" value="Genomic_DNA"/>
</dbReference>
<keyword evidence="2" id="KW-0732">Signal</keyword>